<dbReference type="HOGENOM" id="CLU_114181_0_0_1"/>
<keyword evidence="1" id="KW-0378">Hydrolase</keyword>
<dbReference type="AlphaFoldDB" id="A0A0A2W0Z8"/>
<gene>
    <name evidence="2" type="ORF">BBAD15_g2151</name>
</gene>
<dbReference type="InterPro" id="IPR006439">
    <property type="entry name" value="HAD-SF_hydro_IA"/>
</dbReference>
<name>A0A0A2W0Z8_BEABA</name>
<dbReference type="NCBIfam" id="TIGR01493">
    <property type="entry name" value="HAD-SF-IA-v2"/>
    <property type="match status" value="1"/>
</dbReference>
<dbReference type="Proteomes" id="UP000030106">
    <property type="component" value="Unassembled WGS sequence"/>
</dbReference>
<evidence type="ECO:0000256" key="1">
    <source>
        <dbReference type="ARBA" id="ARBA00022801"/>
    </source>
</evidence>
<comment type="caution">
    <text evidence="2">The sequence shown here is derived from an EMBL/GenBank/DDBJ whole genome shotgun (WGS) entry which is preliminary data.</text>
</comment>
<dbReference type="Gene3D" id="3.40.50.1000">
    <property type="entry name" value="HAD superfamily/HAD-like"/>
    <property type="match status" value="1"/>
</dbReference>
<protein>
    <submittedName>
        <fullName evidence="2">2-haloalkanoic acid dehalogenase</fullName>
    </submittedName>
</protein>
<reference evidence="2 3" key="1">
    <citation type="submission" date="2012-10" db="EMBL/GenBank/DDBJ databases">
        <title>Genome sequencing and analysis of entomopathogenic fungi Beauveria bassiana D1-5.</title>
        <authorList>
            <person name="Li Q."/>
            <person name="Wang L."/>
            <person name="Zhang Z."/>
            <person name="Wang Q."/>
            <person name="Ren J."/>
            <person name="Wang M."/>
            <person name="Xu W."/>
            <person name="Wang J."/>
            <person name="Lu Y."/>
            <person name="Du Q."/>
            <person name="Sun Z."/>
        </authorList>
    </citation>
    <scope>NUCLEOTIDE SEQUENCE [LARGE SCALE GENOMIC DNA]</scope>
    <source>
        <strain evidence="2 3">D1-5</strain>
    </source>
</reference>
<dbReference type="Gene3D" id="1.10.150.240">
    <property type="entry name" value="Putative phosphatase, domain 2"/>
    <property type="match status" value="1"/>
</dbReference>
<dbReference type="PANTHER" id="PTHR43316:SF3">
    <property type="entry name" value="HALOACID DEHALOGENASE, TYPE II (AFU_ORTHOLOGUE AFUA_2G07750)-RELATED"/>
    <property type="match status" value="1"/>
</dbReference>
<evidence type="ECO:0000313" key="3">
    <source>
        <dbReference type="Proteomes" id="UP000030106"/>
    </source>
</evidence>
<dbReference type="eggNOG" id="ENOG502SHE8">
    <property type="taxonomic scope" value="Eukaryota"/>
</dbReference>
<proteinExistence type="predicted"/>
<dbReference type="InterPro" id="IPR023214">
    <property type="entry name" value="HAD_sf"/>
</dbReference>
<dbReference type="GO" id="GO:0016791">
    <property type="term" value="F:phosphatase activity"/>
    <property type="evidence" value="ECO:0007669"/>
    <property type="project" value="UniProtKB-ARBA"/>
</dbReference>
<dbReference type="OrthoDB" id="20198at2759"/>
<dbReference type="Pfam" id="PF00702">
    <property type="entry name" value="Hydrolase"/>
    <property type="match status" value="1"/>
</dbReference>
<sequence>MAPPSDVSASAEWRPKVVIFDLLTALLDSWTLWNASSPSGTEEEGRRWRARYLEITFQQGAYTPYEDLVRQAAAEAGVAASAPDALLSNWSRLQAWPEAWEVLQRLKAQGCKLGVVTNCSKKLGEMAAAQAARSPSGEQIAFDAVVTAEESGFYKPVKQAYDGILEAMGVSASEALFVAGSAGDVQGATNAGIRVVWHNRVGLAAKGSAIPLRESKSLDGALEGFI</sequence>
<evidence type="ECO:0000313" key="2">
    <source>
        <dbReference type="EMBL" id="KGQ12100.1"/>
    </source>
</evidence>
<dbReference type="InterPro" id="IPR036412">
    <property type="entry name" value="HAD-like_sf"/>
</dbReference>
<accession>A0A0A2W0Z8</accession>
<dbReference type="SUPFAM" id="SSF56784">
    <property type="entry name" value="HAD-like"/>
    <property type="match status" value="1"/>
</dbReference>
<dbReference type="EMBL" id="ANFO01000143">
    <property type="protein sequence ID" value="KGQ12100.1"/>
    <property type="molecule type" value="Genomic_DNA"/>
</dbReference>
<dbReference type="SFLD" id="SFLDG01129">
    <property type="entry name" value="C1.5:_HAD__Beta-PGM__Phosphata"/>
    <property type="match status" value="1"/>
</dbReference>
<dbReference type="PANTHER" id="PTHR43316">
    <property type="entry name" value="HYDROLASE, HALOACID DELAHOGENASE-RELATED"/>
    <property type="match status" value="1"/>
</dbReference>
<dbReference type="STRING" id="1245745.A0A0A2W0Z8"/>
<dbReference type="InterPro" id="IPR023198">
    <property type="entry name" value="PGP-like_dom2"/>
</dbReference>
<dbReference type="PRINTS" id="PR00413">
    <property type="entry name" value="HADHALOGNASE"/>
</dbReference>
<dbReference type="SFLD" id="SFLDS00003">
    <property type="entry name" value="Haloacid_Dehalogenase"/>
    <property type="match status" value="1"/>
</dbReference>
<dbReference type="InterPro" id="IPR051540">
    <property type="entry name" value="S-2-haloacid_dehalogenase"/>
</dbReference>
<organism evidence="2 3">
    <name type="scientific">Beauveria bassiana D1-5</name>
    <dbReference type="NCBI Taxonomy" id="1245745"/>
    <lineage>
        <taxon>Eukaryota</taxon>
        <taxon>Fungi</taxon>
        <taxon>Dikarya</taxon>
        <taxon>Ascomycota</taxon>
        <taxon>Pezizomycotina</taxon>
        <taxon>Sordariomycetes</taxon>
        <taxon>Hypocreomycetidae</taxon>
        <taxon>Hypocreales</taxon>
        <taxon>Cordycipitaceae</taxon>
        <taxon>Beauveria</taxon>
    </lineage>
</organism>